<name>A0ABC8RVR6_9AQUA</name>
<reference evidence="2 3" key="1">
    <citation type="submission" date="2024-02" db="EMBL/GenBank/DDBJ databases">
        <authorList>
            <person name="Vignale AGUSTIN F."/>
            <person name="Sosa J E."/>
            <person name="Modenutti C."/>
        </authorList>
    </citation>
    <scope>NUCLEOTIDE SEQUENCE [LARGE SCALE GENOMIC DNA]</scope>
</reference>
<gene>
    <name evidence="2" type="ORF">ILEXP_LOCUS14656</name>
</gene>
<accession>A0ABC8RVR6</accession>
<dbReference type="AlphaFoldDB" id="A0ABC8RVR6"/>
<comment type="caution">
    <text evidence="2">The sequence shown here is derived from an EMBL/GenBank/DDBJ whole genome shotgun (WGS) entry which is preliminary data.</text>
</comment>
<dbReference type="EMBL" id="CAUOFW020001613">
    <property type="protein sequence ID" value="CAK9146788.1"/>
    <property type="molecule type" value="Genomic_DNA"/>
</dbReference>
<protein>
    <submittedName>
        <fullName evidence="2">Uncharacterized protein</fullName>
    </submittedName>
</protein>
<feature type="region of interest" description="Disordered" evidence="1">
    <location>
        <begin position="1"/>
        <end position="22"/>
    </location>
</feature>
<dbReference type="Proteomes" id="UP001642360">
    <property type="component" value="Unassembled WGS sequence"/>
</dbReference>
<evidence type="ECO:0000256" key="1">
    <source>
        <dbReference type="SAM" id="MobiDB-lite"/>
    </source>
</evidence>
<sequence length="77" mass="8810">MPKIGGHFPKFMPSSSSSSVLHSHRDSNFLHSEADITEFFTATEFYSHNHCHCQDHRSIARFIGYALCHYAIWLPTA</sequence>
<evidence type="ECO:0000313" key="3">
    <source>
        <dbReference type="Proteomes" id="UP001642360"/>
    </source>
</evidence>
<evidence type="ECO:0000313" key="2">
    <source>
        <dbReference type="EMBL" id="CAK9146788.1"/>
    </source>
</evidence>
<proteinExistence type="predicted"/>
<organism evidence="2 3">
    <name type="scientific">Ilex paraguariensis</name>
    <name type="common">yerba mate</name>
    <dbReference type="NCBI Taxonomy" id="185542"/>
    <lineage>
        <taxon>Eukaryota</taxon>
        <taxon>Viridiplantae</taxon>
        <taxon>Streptophyta</taxon>
        <taxon>Embryophyta</taxon>
        <taxon>Tracheophyta</taxon>
        <taxon>Spermatophyta</taxon>
        <taxon>Magnoliopsida</taxon>
        <taxon>eudicotyledons</taxon>
        <taxon>Gunneridae</taxon>
        <taxon>Pentapetalae</taxon>
        <taxon>asterids</taxon>
        <taxon>campanulids</taxon>
        <taxon>Aquifoliales</taxon>
        <taxon>Aquifoliaceae</taxon>
        <taxon>Ilex</taxon>
    </lineage>
</organism>
<keyword evidence="3" id="KW-1185">Reference proteome</keyword>